<organism evidence="2 3">
    <name type="scientific">Drosophila madeirensis</name>
    <name type="common">Fruit fly</name>
    <dbReference type="NCBI Taxonomy" id="30013"/>
    <lineage>
        <taxon>Eukaryota</taxon>
        <taxon>Metazoa</taxon>
        <taxon>Ecdysozoa</taxon>
        <taxon>Arthropoda</taxon>
        <taxon>Hexapoda</taxon>
        <taxon>Insecta</taxon>
        <taxon>Pterygota</taxon>
        <taxon>Neoptera</taxon>
        <taxon>Endopterygota</taxon>
        <taxon>Diptera</taxon>
        <taxon>Brachycera</taxon>
        <taxon>Muscomorpha</taxon>
        <taxon>Ephydroidea</taxon>
        <taxon>Drosophilidae</taxon>
        <taxon>Drosophila</taxon>
        <taxon>Sophophora</taxon>
    </lineage>
</organism>
<gene>
    <name evidence="2" type="ORF">DMAD_05256</name>
</gene>
<reference evidence="2 3" key="1">
    <citation type="submission" date="2024-02" db="EMBL/GenBank/DDBJ databases">
        <title>A chromosome-level genome assembly of Drosophila madeirensis, a fruit fly species endemic to Madeira island.</title>
        <authorList>
            <person name="Tomihara K."/>
            <person name="Llopart A."/>
            <person name="Yamamoto D."/>
        </authorList>
    </citation>
    <scope>NUCLEOTIDE SEQUENCE [LARGE SCALE GENOMIC DNA]</scope>
    <source>
        <strain evidence="2 3">RF1</strain>
    </source>
</reference>
<dbReference type="AlphaFoldDB" id="A0AAU9FLW3"/>
<evidence type="ECO:0000313" key="3">
    <source>
        <dbReference type="Proteomes" id="UP001500889"/>
    </source>
</evidence>
<dbReference type="Proteomes" id="UP001500889">
    <property type="component" value="Chromosome J"/>
</dbReference>
<protein>
    <submittedName>
        <fullName evidence="2">Uncharacterized protein</fullName>
    </submittedName>
</protein>
<feature type="region of interest" description="Disordered" evidence="1">
    <location>
        <begin position="76"/>
        <end position="163"/>
    </location>
</feature>
<dbReference type="EMBL" id="AP029265">
    <property type="protein sequence ID" value="BFF96667.1"/>
    <property type="molecule type" value="Genomic_DNA"/>
</dbReference>
<feature type="compositionally biased region" description="Polar residues" evidence="1">
    <location>
        <begin position="82"/>
        <end position="96"/>
    </location>
</feature>
<evidence type="ECO:0000256" key="1">
    <source>
        <dbReference type="SAM" id="MobiDB-lite"/>
    </source>
</evidence>
<proteinExistence type="predicted"/>
<sequence length="197" mass="22093">MAPEAHERPREVVRLYCGMGNHLLKLPITNVKDPKIIHFARYLNPEQRHDTPLCRDFFNILGRLYRFKIKNALKNRDEKKTATSISDVSSSQRPELTSSSNPSSTTSNSIISTATTAAAVEKRKQTNPPPAAQQESSSSYESDDDDPNSNLSLNAVNGTRLPHIQPIPKRRTVHLNKEAMAGTWPRPLEAKTRLIIN</sequence>
<name>A0AAU9FLW3_DROMD</name>
<feature type="compositionally biased region" description="Low complexity" evidence="1">
    <location>
        <begin position="97"/>
        <end position="119"/>
    </location>
</feature>
<keyword evidence="3" id="KW-1185">Reference proteome</keyword>
<accession>A0AAU9FLW3</accession>
<evidence type="ECO:0000313" key="2">
    <source>
        <dbReference type="EMBL" id="BFF96667.1"/>
    </source>
</evidence>